<dbReference type="Pfam" id="PF08713">
    <property type="entry name" value="DNA_alkylation"/>
    <property type="match status" value="1"/>
</dbReference>
<dbReference type="Gene3D" id="1.25.10.90">
    <property type="match status" value="1"/>
</dbReference>
<name>A0ABY0MAM3_9LACO</name>
<sequence>MTKIEHFARTKQWWDTIDSLIKPIGNLGLRDKRINSLMLRWSTDNDFWLRRIAIEHQLLRKEQMNTELLNKILQNNLGSQEFFINKAIGWALRDYSKTNPKWVKQFIKQNIDKMAKLSVTEGSKYL</sequence>
<proteinExistence type="predicted"/>
<comment type="caution">
    <text evidence="1">The sequence shown here is derived from an EMBL/GenBank/DDBJ whole genome shotgun (WGS) entry which is preliminary data.</text>
</comment>
<evidence type="ECO:0000313" key="1">
    <source>
        <dbReference type="EMBL" id="SDA48296.1"/>
    </source>
</evidence>
<gene>
    <name evidence="1" type="ORF">SAMN02983011_00825</name>
</gene>
<accession>A0ABY0MAM3</accession>
<dbReference type="SUPFAM" id="SSF48371">
    <property type="entry name" value="ARM repeat"/>
    <property type="match status" value="1"/>
</dbReference>
<keyword evidence="2" id="KW-1185">Reference proteome</keyword>
<dbReference type="InterPro" id="IPR014825">
    <property type="entry name" value="DNA_alkylation"/>
</dbReference>
<dbReference type="EMBL" id="FMXC01000006">
    <property type="protein sequence ID" value="SDA48296.1"/>
    <property type="molecule type" value="Genomic_DNA"/>
</dbReference>
<dbReference type="Proteomes" id="UP000181860">
    <property type="component" value="Unassembled WGS sequence"/>
</dbReference>
<dbReference type="PANTHER" id="PTHR34070:SF1">
    <property type="entry name" value="DNA ALKYLATION REPAIR PROTEIN"/>
    <property type="match status" value="1"/>
</dbReference>
<dbReference type="PANTHER" id="PTHR34070">
    <property type="entry name" value="ARMADILLO-TYPE FOLD"/>
    <property type="match status" value="1"/>
</dbReference>
<protein>
    <submittedName>
        <fullName evidence="1">DNA alkylation repair enzyme</fullName>
    </submittedName>
</protein>
<evidence type="ECO:0000313" key="2">
    <source>
        <dbReference type="Proteomes" id="UP000181860"/>
    </source>
</evidence>
<organism evidence="1 2">
    <name type="scientific">Lactobacillus kefiranofaciens</name>
    <dbReference type="NCBI Taxonomy" id="267818"/>
    <lineage>
        <taxon>Bacteria</taxon>
        <taxon>Bacillati</taxon>
        <taxon>Bacillota</taxon>
        <taxon>Bacilli</taxon>
        <taxon>Lactobacillales</taxon>
        <taxon>Lactobacillaceae</taxon>
        <taxon>Lactobacillus</taxon>
    </lineage>
</organism>
<reference evidence="1 2" key="1">
    <citation type="submission" date="2016-10" db="EMBL/GenBank/DDBJ databases">
        <authorList>
            <person name="Varghese N."/>
            <person name="Submissions S."/>
        </authorList>
    </citation>
    <scope>NUCLEOTIDE SEQUENCE [LARGE SCALE GENOMIC DNA]</scope>
    <source>
        <strain evidence="1 2">ATCC 43761</strain>
    </source>
</reference>
<dbReference type="InterPro" id="IPR016024">
    <property type="entry name" value="ARM-type_fold"/>
</dbReference>